<reference evidence="1 2" key="1">
    <citation type="journal article" date="2017" name="Syst. Appl. Microbiol.">
        <title>Pseudomonas caspiana sp. nov., a citrus pathogen in the Pseudomonas syringae phylogenetic group.</title>
        <authorList>
            <person name="Busquets A."/>
            <person name="Gomila M."/>
            <person name="Beiki F."/>
            <person name="Mulet M."/>
            <person name="Rahimian H."/>
            <person name="Garcia-Valdes E."/>
            <person name="Lalucat J."/>
        </authorList>
    </citation>
    <scope>NUCLEOTIDE SEQUENCE [LARGE SCALE GENOMIC DNA]</scope>
    <source>
        <strain evidence="1 2">FBF102</strain>
    </source>
</reference>
<organism evidence="1 2">
    <name type="scientific">Pseudomonas caspiana</name>
    <dbReference type="NCBI Taxonomy" id="1451454"/>
    <lineage>
        <taxon>Bacteria</taxon>
        <taxon>Pseudomonadati</taxon>
        <taxon>Pseudomonadota</taxon>
        <taxon>Gammaproteobacteria</taxon>
        <taxon>Pseudomonadales</taxon>
        <taxon>Pseudomonadaceae</taxon>
        <taxon>Pseudomonas</taxon>
    </lineage>
</organism>
<accession>A0A1Y3P525</accession>
<dbReference type="AlphaFoldDB" id="A0A1Y3P525"/>
<dbReference type="OrthoDB" id="6854229at2"/>
<evidence type="ECO:0000313" key="2">
    <source>
        <dbReference type="Proteomes" id="UP000195440"/>
    </source>
</evidence>
<name>A0A1Y3P525_9PSED</name>
<sequence length="229" mass="25455">MATTIKELSFRAAVRLYQKNKTAYFDFSRITLSSGSSAYVPLSDEQLQSGAKDVYFRGTEEQKYLAATTMPRGGTAATPRQQFWFICRQFDDGHTSYQIKAKHDMFVDFKGFFNDLVTEKRTQYSSLTRSLQSLDYYVASSGSSSAEWSVLCGGRALTSSILTAGVLDDVSIIAPNGNTVGINNSEAFDQHWWAYVSCCKPKEPLFIDQKVVVPLTLDILETNIGDPVA</sequence>
<protein>
    <submittedName>
        <fullName evidence="1">Uncharacterized protein</fullName>
    </submittedName>
</protein>
<keyword evidence="2" id="KW-1185">Reference proteome</keyword>
<evidence type="ECO:0000313" key="1">
    <source>
        <dbReference type="EMBL" id="OUM74889.1"/>
    </source>
</evidence>
<proteinExistence type="predicted"/>
<dbReference type="RefSeq" id="WP_087265135.1">
    <property type="nucleotide sequence ID" value="NZ_JBJGBV010000003.1"/>
</dbReference>
<dbReference type="Proteomes" id="UP000195440">
    <property type="component" value="Unassembled WGS sequence"/>
</dbReference>
<dbReference type="EMBL" id="LOHF01000003">
    <property type="protein sequence ID" value="OUM74889.1"/>
    <property type="molecule type" value="Genomic_DNA"/>
</dbReference>
<comment type="caution">
    <text evidence="1">The sequence shown here is derived from an EMBL/GenBank/DDBJ whole genome shotgun (WGS) entry which is preliminary data.</text>
</comment>
<gene>
    <name evidence="1" type="ORF">AUC60_05735</name>
</gene>